<proteinExistence type="predicted"/>
<organism evidence="3 4">
    <name type="scientific">Rhodococcus jostii</name>
    <dbReference type="NCBI Taxonomy" id="132919"/>
    <lineage>
        <taxon>Bacteria</taxon>
        <taxon>Bacillati</taxon>
        <taxon>Actinomycetota</taxon>
        <taxon>Actinomycetes</taxon>
        <taxon>Mycobacteriales</taxon>
        <taxon>Nocardiaceae</taxon>
        <taxon>Rhodococcus</taxon>
    </lineage>
</organism>
<dbReference type="PANTHER" id="PTHR21310">
    <property type="entry name" value="AMINOGLYCOSIDE PHOSPHOTRANSFERASE-RELATED-RELATED"/>
    <property type="match status" value="1"/>
</dbReference>
<evidence type="ECO:0000313" key="3">
    <source>
        <dbReference type="EMBL" id="MDV6282558.1"/>
    </source>
</evidence>
<sequence length="415" mass="46693">MSATIQRDRQIPGLIADSDRDEPTPDVIEGIRARFPTETEYDRMLTRKMERRAGEGYRSSLDLDLLTAALENMLREVLPSSRFEVRNARWLTGGASKIQMGFTLRYDDSVAGEVTEDLVLRMEPPESLNATSRMREFEVMNALAGTVPVPTVRWVDEDARWFPEPALVYTWVHGSAKPSRAQSRIAGIGINFGPELREVLAPQFVDLLARIHTFDVTAAKLDHYEKPAVATTESALWQLNRARRVWEEDRGEDFPLLDVAAGWLEDNLPVLDRVSLVHGDYRGGNFLFDENTGSVTAILDWERSFLGDRHRDLAWATLYPFGHPSEDGSEFLATGLLPTAVLFEMYEQASGLTVDPDKLTFYRILNEYQSVVTALGSAYRVSKLGKTHQDVLLTGLEATGYLMAHQLGQDLEEVL</sequence>
<dbReference type="RefSeq" id="WP_317569089.1">
    <property type="nucleotide sequence ID" value="NZ_JAWLKA010000010.1"/>
</dbReference>
<dbReference type="Proteomes" id="UP001185737">
    <property type="component" value="Unassembled WGS sequence"/>
</dbReference>
<dbReference type="EMBL" id="JAWLKA010000010">
    <property type="protein sequence ID" value="MDV6282558.1"/>
    <property type="molecule type" value="Genomic_DNA"/>
</dbReference>
<feature type="compositionally biased region" description="Basic and acidic residues" evidence="1">
    <location>
        <begin position="1"/>
        <end position="10"/>
    </location>
</feature>
<feature type="region of interest" description="Disordered" evidence="1">
    <location>
        <begin position="1"/>
        <end position="25"/>
    </location>
</feature>
<dbReference type="PANTHER" id="PTHR21310:SF40">
    <property type="entry name" value="AMINOGLYCOSIDE PHOSPHOTRANSFERASE DOMAIN-CONTAINING PROTEIN-RELATED"/>
    <property type="match status" value="1"/>
</dbReference>
<dbReference type="SUPFAM" id="SSF56112">
    <property type="entry name" value="Protein kinase-like (PK-like)"/>
    <property type="match status" value="1"/>
</dbReference>
<dbReference type="CDD" id="cd05154">
    <property type="entry name" value="ACAD10_11_N-like"/>
    <property type="match status" value="1"/>
</dbReference>
<dbReference type="InterPro" id="IPR011009">
    <property type="entry name" value="Kinase-like_dom_sf"/>
</dbReference>
<evidence type="ECO:0000256" key="1">
    <source>
        <dbReference type="SAM" id="MobiDB-lite"/>
    </source>
</evidence>
<accession>A0ABU4CGG0</accession>
<dbReference type="InterPro" id="IPR041726">
    <property type="entry name" value="ACAD10_11_N"/>
</dbReference>
<dbReference type="InterPro" id="IPR051678">
    <property type="entry name" value="AGP_Transferase"/>
</dbReference>
<gene>
    <name evidence="3" type="ORF">R3Q59_18845</name>
</gene>
<dbReference type="Gene3D" id="3.30.200.20">
    <property type="entry name" value="Phosphorylase Kinase, domain 1"/>
    <property type="match status" value="1"/>
</dbReference>
<evidence type="ECO:0000259" key="2">
    <source>
        <dbReference type="Pfam" id="PF01636"/>
    </source>
</evidence>
<comment type="caution">
    <text evidence="3">The sequence shown here is derived from an EMBL/GenBank/DDBJ whole genome shotgun (WGS) entry which is preliminary data.</text>
</comment>
<reference evidence="3 4" key="1">
    <citation type="submission" date="2023-10" db="EMBL/GenBank/DDBJ databases">
        <title>Development of a sustainable strategy for remediation of hydrocarbon-contaminated territories based on the waste exchange concept.</title>
        <authorList>
            <person name="Krivoruchko A."/>
        </authorList>
    </citation>
    <scope>NUCLEOTIDE SEQUENCE [LARGE SCALE GENOMIC DNA]</scope>
    <source>
        <strain evidence="3 4">IEGM 60</strain>
    </source>
</reference>
<evidence type="ECO:0000313" key="4">
    <source>
        <dbReference type="Proteomes" id="UP001185737"/>
    </source>
</evidence>
<feature type="domain" description="Aminoglycoside phosphotransferase" evidence="2">
    <location>
        <begin position="116"/>
        <end position="324"/>
    </location>
</feature>
<dbReference type="Pfam" id="PF01636">
    <property type="entry name" value="APH"/>
    <property type="match status" value="1"/>
</dbReference>
<protein>
    <submittedName>
        <fullName evidence="3">Phosphotransferase family protein</fullName>
    </submittedName>
</protein>
<name>A0ABU4CGG0_RHOJO</name>
<dbReference type="Gene3D" id="3.90.1200.10">
    <property type="match status" value="1"/>
</dbReference>
<dbReference type="InterPro" id="IPR002575">
    <property type="entry name" value="Aminoglycoside_PTrfase"/>
</dbReference>
<keyword evidence="4" id="KW-1185">Reference proteome</keyword>